<proteinExistence type="predicted"/>
<evidence type="ECO:0000313" key="3">
    <source>
        <dbReference type="Proteomes" id="UP001222932"/>
    </source>
</evidence>
<evidence type="ECO:0000313" key="2">
    <source>
        <dbReference type="EMBL" id="GMK58156.1"/>
    </source>
</evidence>
<evidence type="ECO:0000256" key="1">
    <source>
        <dbReference type="SAM" id="MobiDB-lite"/>
    </source>
</evidence>
<keyword evidence="3" id="KW-1185">Reference proteome</keyword>
<organism evidence="2 3">
    <name type="scientific">Cutaneotrichosporon spelunceum</name>
    <dbReference type="NCBI Taxonomy" id="1672016"/>
    <lineage>
        <taxon>Eukaryota</taxon>
        <taxon>Fungi</taxon>
        <taxon>Dikarya</taxon>
        <taxon>Basidiomycota</taxon>
        <taxon>Agaricomycotina</taxon>
        <taxon>Tremellomycetes</taxon>
        <taxon>Trichosporonales</taxon>
        <taxon>Trichosporonaceae</taxon>
        <taxon>Cutaneotrichosporon</taxon>
    </lineage>
</organism>
<feature type="region of interest" description="Disordered" evidence="1">
    <location>
        <begin position="215"/>
        <end position="257"/>
    </location>
</feature>
<name>A0AAD3TX23_9TREE</name>
<feature type="region of interest" description="Disordered" evidence="1">
    <location>
        <begin position="16"/>
        <end position="51"/>
    </location>
</feature>
<feature type="compositionally biased region" description="Low complexity" evidence="1">
    <location>
        <begin position="16"/>
        <end position="35"/>
    </location>
</feature>
<dbReference type="AlphaFoldDB" id="A0AAD3TX23"/>
<feature type="compositionally biased region" description="Basic and acidic residues" evidence="1">
    <location>
        <begin position="247"/>
        <end position="257"/>
    </location>
</feature>
<gene>
    <name evidence="2" type="ORF">CspeluHIS016_0501880</name>
</gene>
<feature type="compositionally biased region" description="Low complexity" evidence="1">
    <location>
        <begin position="216"/>
        <end position="236"/>
    </location>
</feature>
<dbReference type="EMBL" id="BTCM01000005">
    <property type="protein sequence ID" value="GMK58156.1"/>
    <property type="molecule type" value="Genomic_DNA"/>
</dbReference>
<reference evidence="2" key="2">
    <citation type="submission" date="2023-06" db="EMBL/GenBank/DDBJ databases">
        <authorList>
            <person name="Kobayashi Y."/>
            <person name="Kayamori A."/>
            <person name="Aoki K."/>
            <person name="Shiwa Y."/>
            <person name="Fujita N."/>
            <person name="Sugita T."/>
            <person name="Iwasaki W."/>
            <person name="Tanaka N."/>
            <person name="Takashima M."/>
        </authorList>
    </citation>
    <scope>NUCLEOTIDE SEQUENCE</scope>
    <source>
        <strain evidence="2">HIS016</strain>
    </source>
</reference>
<reference evidence="2" key="1">
    <citation type="journal article" date="2023" name="BMC Genomics">
        <title>Chromosome-level genome assemblies of Cutaneotrichosporon spp. (Trichosporonales, Basidiomycota) reveal imbalanced evolution between nucleotide sequences and chromosome synteny.</title>
        <authorList>
            <person name="Kobayashi Y."/>
            <person name="Kayamori A."/>
            <person name="Aoki K."/>
            <person name="Shiwa Y."/>
            <person name="Matsutani M."/>
            <person name="Fujita N."/>
            <person name="Sugita T."/>
            <person name="Iwasaki W."/>
            <person name="Tanaka N."/>
            <person name="Takashima M."/>
        </authorList>
    </citation>
    <scope>NUCLEOTIDE SEQUENCE</scope>
    <source>
        <strain evidence="2">HIS016</strain>
    </source>
</reference>
<protein>
    <submittedName>
        <fullName evidence="2">Uncharacterized protein</fullName>
    </submittedName>
</protein>
<sequence length="275" mass="27394">MSSPFNPLANFTATATPANATPANATPANATGLTPHPALTPSLALTPSFPLPPHTASPLPLHTASPGLGALAGLPGISSLPGIKSPPAHGTPWASISAAASAGAGTLSAPPAPPPGWVPFGAAGAGVGESDADNARRALSDVSRLLERAEVLRAEMSVLEKGVFTGAGGVEALPSLQLEYAQTLLALISLSSAYLIGALPVPLSAAVGYLPPPPQAEDGAAPAPAPASQPSANAHALPTTTELADWTEGRAQEQFARREAVRGASRAVLDVLNTR</sequence>
<accession>A0AAD3TX23</accession>
<dbReference type="Proteomes" id="UP001222932">
    <property type="component" value="Unassembled WGS sequence"/>
</dbReference>
<comment type="caution">
    <text evidence="2">The sequence shown here is derived from an EMBL/GenBank/DDBJ whole genome shotgun (WGS) entry which is preliminary data.</text>
</comment>